<organism evidence="3 4">
    <name type="scientific">Trametes pubescens</name>
    <name type="common">White-rot fungus</name>
    <dbReference type="NCBI Taxonomy" id="154538"/>
    <lineage>
        <taxon>Eukaryota</taxon>
        <taxon>Fungi</taxon>
        <taxon>Dikarya</taxon>
        <taxon>Basidiomycota</taxon>
        <taxon>Agaricomycotina</taxon>
        <taxon>Agaricomycetes</taxon>
        <taxon>Polyporales</taxon>
        <taxon>Polyporaceae</taxon>
        <taxon>Trametes</taxon>
    </lineage>
</organism>
<dbReference type="SUPFAM" id="SSF48179">
    <property type="entry name" value="6-phosphogluconate dehydrogenase C-terminal domain-like"/>
    <property type="match status" value="1"/>
</dbReference>
<dbReference type="Pfam" id="PF02558">
    <property type="entry name" value="ApbA"/>
    <property type="match status" value="1"/>
</dbReference>
<dbReference type="EMBL" id="MNAD01000688">
    <property type="protein sequence ID" value="OJT11076.1"/>
    <property type="molecule type" value="Genomic_DNA"/>
</dbReference>
<feature type="domain" description="Ketopantoate reductase N-terminal" evidence="1">
    <location>
        <begin position="12"/>
        <end position="177"/>
    </location>
</feature>
<dbReference type="Proteomes" id="UP000184267">
    <property type="component" value="Unassembled WGS sequence"/>
</dbReference>
<dbReference type="GO" id="GO:0005737">
    <property type="term" value="C:cytoplasm"/>
    <property type="evidence" value="ECO:0007669"/>
    <property type="project" value="TreeGrafter"/>
</dbReference>
<evidence type="ECO:0000313" key="3">
    <source>
        <dbReference type="EMBL" id="OJT11076.1"/>
    </source>
</evidence>
<proteinExistence type="predicted"/>
<dbReference type="STRING" id="154538.A0A1M2VU56"/>
<reference evidence="3 4" key="1">
    <citation type="submission" date="2016-10" db="EMBL/GenBank/DDBJ databases">
        <title>Genome sequence of the basidiomycete white-rot fungus Trametes pubescens.</title>
        <authorList>
            <person name="Makela M.R."/>
            <person name="Granchi Z."/>
            <person name="Peng M."/>
            <person name="De Vries R.P."/>
            <person name="Grigoriev I."/>
            <person name="Riley R."/>
            <person name="Hilden K."/>
        </authorList>
    </citation>
    <scope>NUCLEOTIDE SEQUENCE [LARGE SCALE GENOMIC DNA]</scope>
    <source>
        <strain evidence="3 4">FBCC735</strain>
    </source>
</reference>
<accession>A0A1M2VU56</accession>
<comment type="caution">
    <text evidence="3">The sequence shown here is derived from an EMBL/GenBank/DDBJ whole genome shotgun (WGS) entry which is preliminary data.</text>
</comment>
<dbReference type="Gene3D" id="1.10.1040.10">
    <property type="entry name" value="N-(1-d-carboxylethyl)-l-norvaline Dehydrogenase, domain 2"/>
    <property type="match status" value="1"/>
</dbReference>
<evidence type="ECO:0008006" key="5">
    <source>
        <dbReference type="Google" id="ProtNLM"/>
    </source>
</evidence>
<dbReference type="InterPro" id="IPR013328">
    <property type="entry name" value="6PGD_dom2"/>
</dbReference>
<dbReference type="InterPro" id="IPR051402">
    <property type="entry name" value="KPR-Related"/>
</dbReference>
<dbReference type="InterPro" id="IPR013332">
    <property type="entry name" value="KPR_N"/>
</dbReference>
<dbReference type="InterPro" id="IPR013752">
    <property type="entry name" value="KPA_reductase"/>
</dbReference>
<gene>
    <name evidence="3" type="ORF">TRAPUB_12405</name>
</gene>
<dbReference type="OMA" id="EHNDFDR"/>
<dbReference type="AlphaFoldDB" id="A0A1M2VU56"/>
<dbReference type="Gene3D" id="3.40.50.720">
    <property type="entry name" value="NAD(P)-binding Rossmann-like Domain"/>
    <property type="match status" value="1"/>
</dbReference>
<evidence type="ECO:0000259" key="1">
    <source>
        <dbReference type="Pfam" id="PF02558"/>
    </source>
</evidence>
<dbReference type="PANTHER" id="PTHR21708">
    <property type="entry name" value="PROBABLE 2-DEHYDROPANTOATE 2-REDUCTASE"/>
    <property type="match status" value="1"/>
</dbReference>
<evidence type="ECO:0000313" key="4">
    <source>
        <dbReference type="Proteomes" id="UP000184267"/>
    </source>
</evidence>
<keyword evidence="4" id="KW-1185">Reference proteome</keyword>
<sequence length="410" mass="44678">MSTAPPDQLKDVLLIGFGAVGAAYSFVLKQGGRTRLTVVARSNYDAVNAKGLDFKSRKYGEHLGWRPHRLFPTIEKALDRPYEYVVLATKAVPEIRRNPDLLRPLLSAPYSDTHPQPTYVLLQNGLNVEVDLYAALQALRPAEEPRIISTAVWIGAVAVSGDTVEHGNFDRVRLGIYRPSTTDTSTTPEQAAALADFTALLAEGGSEAITVPEIQRIKFSKNLWNGVFGASAALSRASLRAFFRPPHLEPTRTADPTPSPSEALAETTREVLEAQTNPSVRATRAIPHASPSIGAYTIPFLHDTLSEVYALGTVLFPPAGDAPGLEADLVEQTLARTAALHAVPDSVHLPSMLVDAYAERPMEVEHVVGEVVRMARKAGVSVPRMETLYGLLLVNQNQYLRKQREGKLPK</sequence>
<dbReference type="PANTHER" id="PTHR21708:SF43">
    <property type="entry name" value="KETOPANTOATE REDUCTASE C-TERMINAL DOMAIN-CONTAINING PROTEIN"/>
    <property type="match status" value="1"/>
</dbReference>
<name>A0A1M2VU56_TRAPU</name>
<dbReference type="InterPro" id="IPR008927">
    <property type="entry name" value="6-PGluconate_DH-like_C_sf"/>
</dbReference>
<evidence type="ECO:0000259" key="2">
    <source>
        <dbReference type="Pfam" id="PF08546"/>
    </source>
</evidence>
<dbReference type="OrthoDB" id="3609at2759"/>
<feature type="domain" description="Ketopantoate reductase C-terminal" evidence="2">
    <location>
        <begin position="327"/>
        <end position="392"/>
    </location>
</feature>
<dbReference type="Pfam" id="PF08546">
    <property type="entry name" value="ApbA_C"/>
    <property type="match status" value="1"/>
</dbReference>
<protein>
    <recommendedName>
        <fullName evidence="5">2-dehydropantoate 2-reductase</fullName>
    </recommendedName>
</protein>